<keyword evidence="3" id="KW-1185">Reference proteome</keyword>
<accession>A0ABS9X5A9</accession>
<evidence type="ECO:0000256" key="1">
    <source>
        <dbReference type="SAM" id="SignalP"/>
    </source>
</evidence>
<dbReference type="InterPro" id="IPR012334">
    <property type="entry name" value="Pectin_lyas_fold"/>
</dbReference>
<evidence type="ECO:0000313" key="2">
    <source>
        <dbReference type="EMBL" id="MCI2285409.1"/>
    </source>
</evidence>
<comment type="caution">
    <text evidence="2">The sequence shown here is derived from an EMBL/GenBank/DDBJ whole genome shotgun (WGS) entry which is preliminary data.</text>
</comment>
<dbReference type="Gene3D" id="2.160.20.10">
    <property type="entry name" value="Single-stranded right-handed beta-helix, Pectin lyase-like"/>
    <property type="match status" value="1"/>
</dbReference>
<sequence length="119" mass="12782">MNKNKLTHLKIKKTILLTSAILIASAGAAYAEDAKIWQKYIGTIADESIPLMPDYSYAGYKLGEQPIPVNHNGLDVFNIVNFGAIANDMLSDQDAIQQAINAAEANGGGVVMFPALVNF</sequence>
<feature type="chain" id="PRO_5045995225" description="Pectate lyase superfamily protein domain-containing protein" evidence="1">
    <location>
        <begin position="32"/>
        <end position="119"/>
    </location>
</feature>
<name>A0ABS9X5A9_9GAMM</name>
<dbReference type="EMBL" id="JAKKSL010000005">
    <property type="protein sequence ID" value="MCI2285409.1"/>
    <property type="molecule type" value="Genomic_DNA"/>
</dbReference>
<evidence type="ECO:0000313" key="3">
    <source>
        <dbReference type="Proteomes" id="UP001139646"/>
    </source>
</evidence>
<protein>
    <recommendedName>
        <fullName evidence="4">Pectate lyase superfamily protein domain-containing protein</fullName>
    </recommendedName>
</protein>
<proteinExistence type="predicted"/>
<dbReference type="RefSeq" id="WP_242288292.1">
    <property type="nucleotide sequence ID" value="NZ_JAKKSL010000005.1"/>
</dbReference>
<gene>
    <name evidence="2" type="ORF">L3081_21000</name>
</gene>
<dbReference type="SUPFAM" id="SSF51126">
    <property type="entry name" value="Pectin lyase-like"/>
    <property type="match status" value="1"/>
</dbReference>
<organism evidence="2 3">
    <name type="scientific">Colwellia maritima</name>
    <dbReference type="NCBI Taxonomy" id="2912588"/>
    <lineage>
        <taxon>Bacteria</taxon>
        <taxon>Pseudomonadati</taxon>
        <taxon>Pseudomonadota</taxon>
        <taxon>Gammaproteobacteria</taxon>
        <taxon>Alteromonadales</taxon>
        <taxon>Colwelliaceae</taxon>
        <taxon>Colwellia</taxon>
    </lineage>
</organism>
<dbReference type="Proteomes" id="UP001139646">
    <property type="component" value="Unassembled WGS sequence"/>
</dbReference>
<feature type="signal peptide" evidence="1">
    <location>
        <begin position="1"/>
        <end position="31"/>
    </location>
</feature>
<reference evidence="2" key="1">
    <citation type="submission" date="2022-01" db="EMBL/GenBank/DDBJ databases">
        <title>Colwellia maritima, isolated from seawater.</title>
        <authorList>
            <person name="Kristyanto S."/>
            <person name="Jung J."/>
            <person name="Jeon C.O."/>
        </authorList>
    </citation>
    <scope>NUCLEOTIDE SEQUENCE</scope>
    <source>
        <strain evidence="2">MSW7</strain>
    </source>
</reference>
<keyword evidence="1" id="KW-0732">Signal</keyword>
<dbReference type="InterPro" id="IPR011050">
    <property type="entry name" value="Pectin_lyase_fold/virulence"/>
</dbReference>
<evidence type="ECO:0008006" key="4">
    <source>
        <dbReference type="Google" id="ProtNLM"/>
    </source>
</evidence>